<dbReference type="EnsemblMetazoa" id="XM_038211529.1">
    <property type="protein sequence ID" value="XP_038067457.1"/>
    <property type="gene ID" value="LOC119737300"/>
</dbReference>
<accession>A0A914AUU6</accession>
<name>A0A914AUU6_PATMI</name>
<dbReference type="GeneID" id="119737300"/>
<organism evidence="2 3">
    <name type="scientific">Patiria miniata</name>
    <name type="common">Bat star</name>
    <name type="synonym">Asterina miniata</name>
    <dbReference type="NCBI Taxonomy" id="46514"/>
    <lineage>
        <taxon>Eukaryota</taxon>
        <taxon>Metazoa</taxon>
        <taxon>Echinodermata</taxon>
        <taxon>Eleutherozoa</taxon>
        <taxon>Asterozoa</taxon>
        <taxon>Asteroidea</taxon>
        <taxon>Valvatacea</taxon>
        <taxon>Valvatida</taxon>
        <taxon>Asterinidae</taxon>
        <taxon>Patiria</taxon>
    </lineage>
</organism>
<keyword evidence="3" id="KW-1185">Reference proteome</keyword>
<dbReference type="PANTHER" id="PTHR31366:SF2">
    <property type="entry name" value="UPF0739 PROTEIN C1ORF74"/>
    <property type="match status" value="1"/>
</dbReference>
<dbReference type="RefSeq" id="XP_038067458.1">
    <property type="nucleotide sequence ID" value="XM_038211530.1"/>
</dbReference>
<dbReference type="InterPro" id="IPR027850">
    <property type="entry name" value="DUF4504"/>
</dbReference>
<dbReference type="Proteomes" id="UP000887568">
    <property type="component" value="Unplaced"/>
</dbReference>
<dbReference type="Pfam" id="PF14953">
    <property type="entry name" value="DUF4504"/>
    <property type="match status" value="1"/>
</dbReference>
<evidence type="ECO:0000256" key="1">
    <source>
        <dbReference type="ARBA" id="ARBA00007065"/>
    </source>
</evidence>
<dbReference type="PANTHER" id="PTHR31366">
    <property type="entry name" value="UPF0739 PROTEIN C1ORF74"/>
    <property type="match status" value="1"/>
</dbReference>
<reference evidence="2" key="1">
    <citation type="submission" date="2022-11" db="UniProtKB">
        <authorList>
            <consortium name="EnsemblMetazoa"/>
        </authorList>
    </citation>
    <scope>IDENTIFICATION</scope>
</reference>
<evidence type="ECO:0000313" key="2">
    <source>
        <dbReference type="EnsemblMetazoa" id="XP_038067458.1"/>
    </source>
</evidence>
<dbReference type="EnsemblMetazoa" id="XM_038211530.1">
    <property type="protein sequence ID" value="XP_038067458.1"/>
    <property type="gene ID" value="LOC119737300"/>
</dbReference>
<dbReference type="RefSeq" id="XP_038067457.1">
    <property type="nucleotide sequence ID" value="XM_038211529.1"/>
</dbReference>
<protein>
    <submittedName>
        <fullName evidence="2">Uncharacterized protein</fullName>
    </submittedName>
</protein>
<proteinExistence type="inferred from homology"/>
<dbReference type="OMA" id="PATIESH"/>
<evidence type="ECO:0000313" key="3">
    <source>
        <dbReference type="Proteomes" id="UP000887568"/>
    </source>
</evidence>
<dbReference type="OrthoDB" id="10056365at2759"/>
<dbReference type="AlphaFoldDB" id="A0A914AUU6"/>
<comment type="similarity">
    <text evidence="1">Belongs to the UPF0739 family.</text>
</comment>
<sequence length="276" mass="31118">MEAEHIVKRYLGKTAKKNWKHILLSIEGVSSGIKPSFLYDYSCLEPSQLSKMTADLAASGFLAKENLQVLGLGQDAFLTNISCVKDTVDEIYKALEKGRQVVVDVSAHLEQPKLLEDETVQRIKDQVGDVLAQLQDPQNNSQAVLELHPQQGWNLSTVFGVLLGYPVVYWYSDVENCSNCLSMIPLRVYRVSIESDKPNSSSSAKYEFPNRHQTAFKPGRVDDTVHEHHIYSFSVPGALLPRFQDRIDDWFQTVQERTHIKLRITCESVTLPAVAL</sequence>